<evidence type="ECO:0000313" key="10">
    <source>
        <dbReference type="EMBL" id="MFC4294234.1"/>
    </source>
</evidence>
<dbReference type="InterPro" id="IPR036259">
    <property type="entry name" value="MFS_trans_sf"/>
</dbReference>
<evidence type="ECO:0000256" key="6">
    <source>
        <dbReference type="ARBA" id="ARBA00022989"/>
    </source>
</evidence>
<dbReference type="InterPro" id="IPR000109">
    <property type="entry name" value="POT_fam"/>
</dbReference>
<keyword evidence="5" id="KW-0571">Peptide transport</keyword>
<dbReference type="CDD" id="cd17346">
    <property type="entry name" value="MFS_DtpA_like"/>
    <property type="match status" value="1"/>
</dbReference>
<proteinExistence type="inferred from homology"/>
<sequence>MRANGTRDLFGHPRGLWVLAGTEMWDRLSFHGMQALLTLYLVGALLLPGHVEHVIGFAGYRAAVESVTGPLSVQALAAQTFGLYVGLVSFTPIFGGLIGDRLTGRRIAITLGALLMTAGHFALAFDASFLIALLLLILGAGLVRGNVSAQLKSLYADGDRRTGDAFQVYYLSVNLGAFVAPLATGALALWYGWHVGFAFAGFGMLIGLTVYLLGTRHLPPEPVRVLATERSRLTPNERARIIGLLAIWPFSVCFWVAQSQVWNVYNLWVRDHVDLTVGSFVVPVPWLSSLDGLAPAAMTPLVILWWRRQAGRGREPSMLVKLAIGCLIFAAGTSWLALATTVFGTARAPLLWPVGFHLISNLGWIFFAPIGLAFFAAQAPNALRGTMIGVNTLAVFAASLISGRIGGFYEVWSPASFWWVHTAIVGSAGTILLAAAGPLHRWFDRHQDECAPDPSHMPGPAAVPA</sequence>
<dbReference type="Proteomes" id="UP001595828">
    <property type="component" value="Unassembled WGS sequence"/>
</dbReference>
<feature type="transmembrane region" description="Helical" evidence="9">
    <location>
        <begin position="286"/>
        <end position="306"/>
    </location>
</feature>
<feature type="transmembrane region" description="Helical" evidence="9">
    <location>
        <begin position="318"/>
        <end position="338"/>
    </location>
</feature>
<keyword evidence="2 8" id="KW-0813">Transport</keyword>
<dbReference type="InterPro" id="IPR018456">
    <property type="entry name" value="PTR2_symporter_CS"/>
</dbReference>
<organism evidence="10 11">
    <name type="scientific">Novosphingobium tardum</name>
    <dbReference type="NCBI Taxonomy" id="1538021"/>
    <lineage>
        <taxon>Bacteria</taxon>
        <taxon>Pseudomonadati</taxon>
        <taxon>Pseudomonadota</taxon>
        <taxon>Alphaproteobacteria</taxon>
        <taxon>Sphingomonadales</taxon>
        <taxon>Sphingomonadaceae</taxon>
        <taxon>Novosphingobium</taxon>
    </lineage>
</organism>
<dbReference type="Pfam" id="PF00854">
    <property type="entry name" value="PTR2"/>
    <property type="match status" value="2"/>
</dbReference>
<dbReference type="RefSeq" id="WP_379537694.1">
    <property type="nucleotide sequence ID" value="NZ_JBHSDR010000003.1"/>
</dbReference>
<feature type="transmembrane region" description="Helical" evidence="9">
    <location>
        <begin position="129"/>
        <end position="147"/>
    </location>
</feature>
<gene>
    <name evidence="10" type="ORF">ACFO0A_04090</name>
</gene>
<evidence type="ECO:0000256" key="1">
    <source>
        <dbReference type="ARBA" id="ARBA00004651"/>
    </source>
</evidence>
<evidence type="ECO:0000256" key="9">
    <source>
        <dbReference type="SAM" id="Phobius"/>
    </source>
</evidence>
<dbReference type="PANTHER" id="PTHR23517">
    <property type="entry name" value="RESISTANCE PROTEIN MDTM, PUTATIVE-RELATED-RELATED"/>
    <property type="match status" value="1"/>
</dbReference>
<keyword evidence="11" id="KW-1185">Reference proteome</keyword>
<feature type="transmembrane region" description="Helical" evidence="9">
    <location>
        <begin position="239"/>
        <end position="257"/>
    </location>
</feature>
<keyword evidence="5" id="KW-0653">Protein transport</keyword>
<evidence type="ECO:0000256" key="4">
    <source>
        <dbReference type="ARBA" id="ARBA00022692"/>
    </source>
</evidence>
<accession>A0ABV8RLV2</accession>
<evidence type="ECO:0000313" key="11">
    <source>
        <dbReference type="Proteomes" id="UP001595828"/>
    </source>
</evidence>
<feature type="transmembrane region" description="Helical" evidence="9">
    <location>
        <begin position="388"/>
        <end position="409"/>
    </location>
</feature>
<comment type="subcellular location">
    <subcellularLocation>
        <location evidence="1">Cell membrane</location>
        <topology evidence="1">Multi-pass membrane protein</topology>
    </subcellularLocation>
    <subcellularLocation>
        <location evidence="8">Membrane</location>
        <topology evidence="8">Multi-pass membrane protein</topology>
    </subcellularLocation>
</comment>
<dbReference type="PROSITE" id="PS01023">
    <property type="entry name" value="PTR2_2"/>
    <property type="match status" value="1"/>
</dbReference>
<comment type="similarity">
    <text evidence="8">Belongs to the major facilitator superfamily. Proton-dependent oligopeptide transporter (POT/PTR) (TC 2.A.17) family.</text>
</comment>
<keyword evidence="3" id="KW-1003">Cell membrane</keyword>
<evidence type="ECO:0000256" key="5">
    <source>
        <dbReference type="ARBA" id="ARBA00022856"/>
    </source>
</evidence>
<evidence type="ECO:0000256" key="3">
    <source>
        <dbReference type="ARBA" id="ARBA00022475"/>
    </source>
</evidence>
<feature type="transmembrane region" description="Helical" evidence="9">
    <location>
        <begin position="71"/>
        <end position="95"/>
    </location>
</feature>
<evidence type="ECO:0000256" key="2">
    <source>
        <dbReference type="ARBA" id="ARBA00022448"/>
    </source>
</evidence>
<feature type="transmembrane region" description="Helical" evidence="9">
    <location>
        <begin position="33"/>
        <end position="51"/>
    </location>
</feature>
<keyword evidence="6 9" id="KW-1133">Transmembrane helix</keyword>
<feature type="transmembrane region" description="Helical" evidence="9">
    <location>
        <begin position="168"/>
        <end position="191"/>
    </location>
</feature>
<name>A0ABV8RLV2_9SPHN</name>
<dbReference type="InterPro" id="IPR050171">
    <property type="entry name" value="MFS_Transporters"/>
</dbReference>
<dbReference type="SUPFAM" id="SSF103473">
    <property type="entry name" value="MFS general substrate transporter"/>
    <property type="match status" value="1"/>
</dbReference>
<dbReference type="PANTHER" id="PTHR23517:SF15">
    <property type="entry name" value="PROTON-DEPENDENT OLIGOPEPTIDE FAMILY TRANSPORT PROTEIN"/>
    <property type="match status" value="1"/>
</dbReference>
<feature type="transmembrane region" description="Helical" evidence="9">
    <location>
        <begin position="107"/>
        <end position="123"/>
    </location>
</feature>
<protein>
    <submittedName>
        <fullName evidence="10">Peptide MFS transporter</fullName>
    </submittedName>
</protein>
<evidence type="ECO:0000256" key="7">
    <source>
        <dbReference type="ARBA" id="ARBA00023136"/>
    </source>
</evidence>
<keyword evidence="7 9" id="KW-0472">Membrane</keyword>
<feature type="transmembrane region" description="Helical" evidence="9">
    <location>
        <begin position="350"/>
        <end position="376"/>
    </location>
</feature>
<evidence type="ECO:0000256" key="8">
    <source>
        <dbReference type="RuleBase" id="RU003755"/>
    </source>
</evidence>
<keyword evidence="4 8" id="KW-0812">Transmembrane</keyword>
<comment type="caution">
    <text evidence="10">The sequence shown here is derived from an EMBL/GenBank/DDBJ whole genome shotgun (WGS) entry which is preliminary data.</text>
</comment>
<feature type="transmembrane region" description="Helical" evidence="9">
    <location>
        <begin position="197"/>
        <end position="218"/>
    </location>
</feature>
<feature type="transmembrane region" description="Helical" evidence="9">
    <location>
        <begin position="415"/>
        <end position="436"/>
    </location>
</feature>
<reference evidence="11" key="1">
    <citation type="journal article" date="2019" name="Int. J. Syst. Evol. Microbiol.">
        <title>The Global Catalogue of Microorganisms (GCM) 10K type strain sequencing project: providing services to taxonomists for standard genome sequencing and annotation.</title>
        <authorList>
            <consortium name="The Broad Institute Genomics Platform"/>
            <consortium name="The Broad Institute Genome Sequencing Center for Infectious Disease"/>
            <person name="Wu L."/>
            <person name="Ma J."/>
        </authorList>
    </citation>
    <scope>NUCLEOTIDE SEQUENCE [LARGE SCALE GENOMIC DNA]</scope>
    <source>
        <strain evidence="11">CGMCC 1.12989</strain>
    </source>
</reference>
<dbReference type="Gene3D" id="1.20.1250.20">
    <property type="entry name" value="MFS general substrate transporter like domains"/>
    <property type="match status" value="2"/>
</dbReference>
<dbReference type="InterPro" id="IPR005279">
    <property type="entry name" value="Dipep/tripep_permease"/>
</dbReference>
<dbReference type="EMBL" id="JBHSDR010000003">
    <property type="protein sequence ID" value="MFC4294234.1"/>
    <property type="molecule type" value="Genomic_DNA"/>
</dbReference>